<evidence type="ECO:0000256" key="3">
    <source>
        <dbReference type="ARBA" id="ARBA00022490"/>
    </source>
</evidence>
<evidence type="ECO:0000259" key="12">
    <source>
        <dbReference type="Pfam" id="PF04452"/>
    </source>
</evidence>
<evidence type="ECO:0000256" key="11">
    <source>
        <dbReference type="SAM" id="Phobius"/>
    </source>
</evidence>
<sequence>MFCKPGKGRQFGGIFNNAILAVGSIGFFPLQTSYLSPPNVPDMQLFFTTDIIGQRAALPADEARHCVQVLRKKPGDRVQFIDGEGGMFTGRILEVGKKSCVIAVEEEERNYQPLPAAVHLAVAPTKNISRIEWLLEKATEIGLTAFHPFFSEHSERKVLKPERLEKIALSAAKQSGRAYVPKIMPAVPFADFLEQAPVCEQRFAAYLGEGVKGSLKLNYRPGADVCLLIGPEGGFSPREAALAASKGYALVSLGPNRLRTETAALAACHTVNLINQDFHTRLDDRSL</sequence>
<dbReference type="InterPro" id="IPR029026">
    <property type="entry name" value="tRNA_m1G_MTases_N"/>
</dbReference>
<keyword evidence="7 10" id="KW-0949">S-adenosyl-L-methionine</keyword>
<dbReference type="EMBL" id="VOOR01000002">
    <property type="protein sequence ID" value="TXB69407.1"/>
    <property type="molecule type" value="Genomic_DNA"/>
</dbReference>
<dbReference type="OrthoDB" id="9815641at2"/>
<dbReference type="InterPro" id="IPR029028">
    <property type="entry name" value="Alpha/beta_knot_MTases"/>
</dbReference>
<keyword evidence="3 10" id="KW-0963">Cytoplasm</keyword>
<dbReference type="PANTHER" id="PTHR30027:SF3">
    <property type="entry name" value="16S RRNA (URACIL(1498)-N(3))-METHYLTRANSFERASE"/>
    <property type="match status" value="1"/>
</dbReference>
<dbReference type="CDD" id="cd18084">
    <property type="entry name" value="RsmE-like"/>
    <property type="match status" value="1"/>
</dbReference>
<name>A0A5C6S566_9BACT</name>
<evidence type="ECO:0000313" key="15">
    <source>
        <dbReference type="Proteomes" id="UP000321580"/>
    </source>
</evidence>
<dbReference type="Pfam" id="PF20260">
    <property type="entry name" value="PUA_4"/>
    <property type="match status" value="1"/>
</dbReference>
<evidence type="ECO:0000256" key="5">
    <source>
        <dbReference type="ARBA" id="ARBA00022603"/>
    </source>
</evidence>
<evidence type="ECO:0000256" key="8">
    <source>
        <dbReference type="ARBA" id="ARBA00025699"/>
    </source>
</evidence>
<dbReference type="GO" id="GO:0005737">
    <property type="term" value="C:cytoplasm"/>
    <property type="evidence" value="ECO:0007669"/>
    <property type="project" value="UniProtKB-SubCell"/>
</dbReference>
<evidence type="ECO:0000256" key="1">
    <source>
        <dbReference type="ARBA" id="ARBA00004496"/>
    </source>
</evidence>
<comment type="function">
    <text evidence="8 10">Specifically methylates the N3 position of the uracil ring of uridine 1498 (m3U1498) in 16S rRNA. Acts on the fully assembled 30S ribosomal subunit.</text>
</comment>
<keyword evidence="11" id="KW-1133">Transmembrane helix</keyword>
<dbReference type="PANTHER" id="PTHR30027">
    <property type="entry name" value="RIBOSOMAL RNA SMALL SUBUNIT METHYLTRANSFERASE E"/>
    <property type="match status" value="1"/>
</dbReference>
<dbReference type="GO" id="GO:0070042">
    <property type="term" value="F:rRNA (uridine-N3-)-methyltransferase activity"/>
    <property type="evidence" value="ECO:0007669"/>
    <property type="project" value="TreeGrafter"/>
</dbReference>
<dbReference type="Gene3D" id="3.40.1280.10">
    <property type="match status" value="1"/>
</dbReference>
<comment type="catalytic activity">
    <reaction evidence="9 10">
        <text>uridine(1498) in 16S rRNA + S-adenosyl-L-methionine = N(3)-methyluridine(1498) in 16S rRNA + S-adenosyl-L-homocysteine + H(+)</text>
        <dbReference type="Rhea" id="RHEA:42920"/>
        <dbReference type="Rhea" id="RHEA-COMP:10283"/>
        <dbReference type="Rhea" id="RHEA-COMP:10284"/>
        <dbReference type="ChEBI" id="CHEBI:15378"/>
        <dbReference type="ChEBI" id="CHEBI:57856"/>
        <dbReference type="ChEBI" id="CHEBI:59789"/>
        <dbReference type="ChEBI" id="CHEBI:65315"/>
        <dbReference type="ChEBI" id="CHEBI:74502"/>
        <dbReference type="EC" id="2.1.1.193"/>
    </reaction>
</comment>
<dbReference type="InterPro" id="IPR006700">
    <property type="entry name" value="RsmE"/>
</dbReference>
<organism evidence="14 15">
    <name type="scientific">Phaeodactylibacter luteus</name>
    <dbReference type="NCBI Taxonomy" id="1564516"/>
    <lineage>
        <taxon>Bacteria</taxon>
        <taxon>Pseudomonadati</taxon>
        <taxon>Bacteroidota</taxon>
        <taxon>Saprospiria</taxon>
        <taxon>Saprospirales</taxon>
        <taxon>Haliscomenobacteraceae</taxon>
        <taxon>Phaeodactylibacter</taxon>
    </lineage>
</organism>
<dbReference type="SUPFAM" id="SSF75217">
    <property type="entry name" value="alpha/beta knot"/>
    <property type="match status" value="1"/>
</dbReference>
<keyword evidence="6 10" id="KW-0808">Transferase</keyword>
<feature type="domain" description="Ribosomal RNA small subunit methyltransferase E PUA-like" evidence="13">
    <location>
        <begin position="58"/>
        <end position="104"/>
    </location>
</feature>
<evidence type="ECO:0000256" key="4">
    <source>
        <dbReference type="ARBA" id="ARBA00022552"/>
    </source>
</evidence>
<dbReference type="Proteomes" id="UP000321580">
    <property type="component" value="Unassembled WGS sequence"/>
</dbReference>
<evidence type="ECO:0000313" key="14">
    <source>
        <dbReference type="EMBL" id="TXB69407.1"/>
    </source>
</evidence>
<reference evidence="14 15" key="1">
    <citation type="submission" date="2019-08" db="EMBL/GenBank/DDBJ databases">
        <title>Genome of Phaeodactylibacter luteus.</title>
        <authorList>
            <person name="Bowman J.P."/>
        </authorList>
    </citation>
    <scope>NUCLEOTIDE SEQUENCE [LARGE SCALE GENOMIC DNA]</scope>
    <source>
        <strain evidence="14 15">KCTC 42180</strain>
    </source>
</reference>
<dbReference type="InterPro" id="IPR046886">
    <property type="entry name" value="RsmE_MTase_dom"/>
</dbReference>
<dbReference type="InterPro" id="IPR046887">
    <property type="entry name" value="RsmE_PUA-like"/>
</dbReference>
<dbReference type="EC" id="2.1.1.193" evidence="10"/>
<dbReference type="AlphaFoldDB" id="A0A5C6S566"/>
<dbReference type="InterPro" id="IPR015947">
    <property type="entry name" value="PUA-like_sf"/>
</dbReference>
<comment type="subcellular location">
    <subcellularLocation>
        <location evidence="1 10">Cytoplasm</location>
    </subcellularLocation>
</comment>
<dbReference type="SUPFAM" id="SSF88697">
    <property type="entry name" value="PUA domain-like"/>
    <property type="match status" value="1"/>
</dbReference>
<dbReference type="NCBIfam" id="TIGR00046">
    <property type="entry name" value="RsmE family RNA methyltransferase"/>
    <property type="match status" value="1"/>
</dbReference>
<keyword evidence="11" id="KW-0812">Transmembrane</keyword>
<protein>
    <recommendedName>
        <fullName evidence="10">Ribosomal RNA small subunit methyltransferase E</fullName>
        <ecNumber evidence="10">2.1.1.193</ecNumber>
    </recommendedName>
</protein>
<comment type="similarity">
    <text evidence="2 10">Belongs to the RNA methyltransferase RsmE family.</text>
</comment>
<evidence type="ECO:0000256" key="9">
    <source>
        <dbReference type="ARBA" id="ARBA00047944"/>
    </source>
</evidence>
<evidence type="ECO:0000256" key="10">
    <source>
        <dbReference type="PIRNR" id="PIRNR015601"/>
    </source>
</evidence>
<comment type="caution">
    <text evidence="14">The sequence shown here is derived from an EMBL/GenBank/DDBJ whole genome shotgun (WGS) entry which is preliminary data.</text>
</comment>
<dbReference type="Pfam" id="PF04452">
    <property type="entry name" value="Methyltrans_RNA"/>
    <property type="match status" value="1"/>
</dbReference>
<keyword evidence="15" id="KW-1185">Reference proteome</keyword>
<evidence type="ECO:0000256" key="2">
    <source>
        <dbReference type="ARBA" id="ARBA00005528"/>
    </source>
</evidence>
<feature type="transmembrane region" description="Helical" evidence="11">
    <location>
        <begin position="12"/>
        <end position="30"/>
    </location>
</feature>
<keyword evidence="5 10" id="KW-0489">Methyltransferase</keyword>
<keyword evidence="11" id="KW-0472">Membrane</keyword>
<evidence type="ECO:0000256" key="7">
    <source>
        <dbReference type="ARBA" id="ARBA00022691"/>
    </source>
</evidence>
<evidence type="ECO:0000259" key="13">
    <source>
        <dbReference type="Pfam" id="PF20260"/>
    </source>
</evidence>
<proteinExistence type="inferred from homology"/>
<dbReference type="PIRSF" id="PIRSF015601">
    <property type="entry name" value="MTase_slr0722"/>
    <property type="match status" value="1"/>
</dbReference>
<accession>A0A5C6S566</accession>
<gene>
    <name evidence="14" type="ORF">FRY97_00950</name>
</gene>
<evidence type="ECO:0000256" key="6">
    <source>
        <dbReference type="ARBA" id="ARBA00022679"/>
    </source>
</evidence>
<feature type="domain" description="Ribosomal RNA small subunit methyltransferase E methyltransferase" evidence="12">
    <location>
        <begin position="113"/>
        <end position="271"/>
    </location>
</feature>
<dbReference type="Gene3D" id="2.40.240.20">
    <property type="entry name" value="Hypothetical PUA domain-like, domain 1"/>
    <property type="match status" value="1"/>
</dbReference>
<keyword evidence="4 10" id="KW-0698">rRNA processing</keyword>
<dbReference type="GO" id="GO:0070475">
    <property type="term" value="P:rRNA base methylation"/>
    <property type="evidence" value="ECO:0007669"/>
    <property type="project" value="TreeGrafter"/>
</dbReference>